<evidence type="ECO:0000256" key="3">
    <source>
        <dbReference type="ARBA" id="ARBA00022475"/>
    </source>
</evidence>
<reference evidence="9 10" key="1">
    <citation type="submission" date="2019-01" db="EMBL/GenBank/DDBJ databases">
        <title>Leucobacter muris sp. nov. isolated from the nose of a laboratory mouse.</title>
        <authorList>
            <person name="Benga L."/>
            <person name="Sproeer C."/>
            <person name="Schumann P."/>
            <person name="Verbarg S."/>
            <person name="Bunk B."/>
            <person name="Engelhardt E."/>
            <person name="Benten P.M."/>
            <person name="Sager M."/>
        </authorList>
    </citation>
    <scope>NUCLEOTIDE SEQUENCE [LARGE SCALE GENOMIC DNA]</scope>
    <source>
        <strain evidence="9 10">DSM 101948</strain>
    </source>
</reference>
<dbReference type="PANTHER" id="PTHR30614:SF21">
    <property type="entry name" value="AMINO ACID ABC TRANSPORTER PERMEASE"/>
    <property type="match status" value="1"/>
</dbReference>
<evidence type="ECO:0000259" key="8">
    <source>
        <dbReference type="PROSITE" id="PS50928"/>
    </source>
</evidence>
<dbReference type="InterPro" id="IPR000515">
    <property type="entry name" value="MetI-like"/>
</dbReference>
<evidence type="ECO:0000313" key="9">
    <source>
        <dbReference type="EMBL" id="QAB18892.1"/>
    </source>
</evidence>
<evidence type="ECO:0000256" key="1">
    <source>
        <dbReference type="ARBA" id="ARBA00004651"/>
    </source>
</evidence>
<keyword evidence="2 7" id="KW-0813">Transport</keyword>
<keyword evidence="10" id="KW-1185">Reference proteome</keyword>
<keyword evidence="3" id="KW-1003">Cell membrane</keyword>
<dbReference type="EMBL" id="CP035037">
    <property type="protein sequence ID" value="QAB18892.1"/>
    <property type="molecule type" value="Genomic_DNA"/>
</dbReference>
<evidence type="ECO:0000256" key="6">
    <source>
        <dbReference type="ARBA" id="ARBA00023136"/>
    </source>
</evidence>
<evidence type="ECO:0000313" key="10">
    <source>
        <dbReference type="Proteomes" id="UP000285768"/>
    </source>
</evidence>
<proteinExistence type="inferred from homology"/>
<gene>
    <name evidence="9" type="ORF">Leucomu_14080</name>
</gene>
<dbReference type="Proteomes" id="UP000285768">
    <property type="component" value="Chromosome"/>
</dbReference>
<comment type="similarity">
    <text evidence="7">Belongs to the binding-protein-dependent transport system permease family.</text>
</comment>
<feature type="transmembrane region" description="Helical" evidence="7">
    <location>
        <begin position="143"/>
        <end position="163"/>
    </location>
</feature>
<keyword evidence="4 7" id="KW-0812">Transmembrane</keyword>
<dbReference type="RefSeq" id="WP_128387600.1">
    <property type="nucleotide sequence ID" value="NZ_CP035037.1"/>
</dbReference>
<dbReference type="Pfam" id="PF00528">
    <property type="entry name" value="BPD_transp_1"/>
    <property type="match status" value="1"/>
</dbReference>
<organism evidence="9 10">
    <name type="scientific">Leucobacter muris</name>
    <dbReference type="NCBI Taxonomy" id="1935379"/>
    <lineage>
        <taxon>Bacteria</taxon>
        <taxon>Bacillati</taxon>
        <taxon>Actinomycetota</taxon>
        <taxon>Actinomycetes</taxon>
        <taxon>Micrococcales</taxon>
        <taxon>Microbacteriaceae</taxon>
        <taxon>Leucobacter</taxon>
    </lineage>
</organism>
<dbReference type="InterPro" id="IPR035906">
    <property type="entry name" value="MetI-like_sf"/>
</dbReference>
<feature type="transmembrane region" description="Helical" evidence="7">
    <location>
        <begin position="21"/>
        <end position="40"/>
    </location>
</feature>
<keyword evidence="5 7" id="KW-1133">Transmembrane helix</keyword>
<evidence type="ECO:0000256" key="5">
    <source>
        <dbReference type="ARBA" id="ARBA00022989"/>
    </source>
</evidence>
<evidence type="ECO:0000256" key="2">
    <source>
        <dbReference type="ARBA" id="ARBA00022448"/>
    </source>
</evidence>
<dbReference type="NCBIfam" id="TIGR01726">
    <property type="entry name" value="HEQRo_perm_3TM"/>
    <property type="match status" value="1"/>
</dbReference>
<dbReference type="CDD" id="cd06261">
    <property type="entry name" value="TM_PBP2"/>
    <property type="match status" value="1"/>
</dbReference>
<feature type="transmembrane region" description="Helical" evidence="7">
    <location>
        <begin position="244"/>
        <end position="263"/>
    </location>
</feature>
<accession>A0ABX5QIG0</accession>
<keyword evidence="6 7" id="KW-0472">Membrane</keyword>
<evidence type="ECO:0000256" key="7">
    <source>
        <dbReference type="RuleBase" id="RU363032"/>
    </source>
</evidence>
<protein>
    <submittedName>
        <fullName evidence="9">Amino acid ABC transporter permease</fullName>
    </submittedName>
</protein>
<feature type="transmembrane region" description="Helical" evidence="7">
    <location>
        <begin position="200"/>
        <end position="224"/>
    </location>
</feature>
<dbReference type="Gene3D" id="1.10.3720.10">
    <property type="entry name" value="MetI-like"/>
    <property type="match status" value="1"/>
</dbReference>
<evidence type="ECO:0000256" key="4">
    <source>
        <dbReference type="ARBA" id="ARBA00022692"/>
    </source>
</evidence>
<dbReference type="SUPFAM" id="SSF161098">
    <property type="entry name" value="MetI-like"/>
    <property type="match status" value="1"/>
</dbReference>
<dbReference type="InterPro" id="IPR043429">
    <property type="entry name" value="ArtM/GltK/GlnP/TcyL/YhdX-like"/>
</dbReference>
<dbReference type="InterPro" id="IPR010065">
    <property type="entry name" value="AA_ABC_transptr_permease_3TM"/>
</dbReference>
<feature type="transmembrane region" description="Helical" evidence="7">
    <location>
        <begin position="106"/>
        <end position="131"/>
    </location>
</feature>
<feature type="transmembrane region" description="Helical" evidence="7">
    <location>
        <begin position="79"/>
        <end position="99"/>
    </location>
</feature>
<name>A0ABX5QIG0_9MICO</name>
<dbReference type="PANTHER" id="PTHR30614">
    <property type="entry name" value="MEMBRANE COMPONENT OF AMINO ACID ABC TRANSPORTER"/>
    <property type="match status" value="1"/>
</dbReference>
<feature type="domain" description="ABC transmembrane type-1" evidence="8">
    <location>
        <begin position="75"/>
        <end position="263"/>
    </location>
</feature>
<dbReference type="PROSITE" id="PS50928">
    <property type="entry name" value="ABC_TM1"/>
    <property type="match status" value="1"/>
</dbReference>
<sequence length="290" mass="31168">MTGSPSVLFDRLGPRGRHRTRIITAVVGAALLALAAFIGVRLQQSGQLEARHWSPLFNPFDPQFATVWRFLLGGLGNTASAGAVSIVLGLVIGTAIALLRVTALPCYRWCIVGVTEFFRTVPVVISIFFASRALPVIGVDLPLLWYLVIGLTIYNSVAISEIVRAGIHAVPRGQTEAALALGLSRGGALRSIVLPQAFRIMLPSLIAQLVIVVKDTALGFIIGFEELRRRGEIAVQTLGNPLQMYLLIGAIFFVVNGLLSWLARATEARVRGAGRAARRSSAPRRAGSRV</sequence>
<comment type="subcellular location">
    <subcellularLocation>
        <location evidence="1 7">Cell membrane</location>
        <topology evidence="1 7">Multi-pass membrane protein</topology>
    </subcellularLocation>
</comment>